<dbReference type="InterPro" id="IPR000587">
    <property type="entry name" value="Creatinase_N"/>
</dbReference>
<organism evidence="7 8">
    <name type="scientific">Candidatus Fimiplasma intestinipullorum</name>
    <dbReference type="NCBI Taxonomy" id="2840825"/>
    <lineage>
        <taxon>Bacteria</taxon>
        <taxon>Bacillati</taxon>
        <taxon>Bacillota</taxon>
        <taxon>Clostridia</taxon>
        <taxon>Eubacteriales</taxon>
        <taxon>Candidatus Fimiplasma</taxon>
    </lineage>
</organism>
<evidence type="ECO:0000256" key="1">
    <source>
        <dbReference type="ARBA" id="ARBA00008766"/>
    </source>
</evidence>
<evidence type="ECO:0000259" key="4">
    <source>
        <dbReference type="Pfam" id="PF00557"/>
    </source>
</evidence>
<feature type="domain" description="Peptidase M24 C-terminal" evidence="6">
    <location>
        <begin position="532"/>
        <end position="592"/>
    </location>
</feature>
<dbReference type="InterPro" id="IPR029149">
    <property type="entry name" value="Creatin/AminoP/Spt16_N"/>
</dbReference>
<dbReference type="EMBL" id="DVMJ01000052">
    <property type="protein sequence ID" value="HIU13610.1"/>
    <property type="molecule type" value="Genomic_DNA"/>
</dbReference>
<sequence length="592" mass="66540">MKKEILALQALMEKKGCDAYLVETADFHQSEYVGDYFKARAYLSGFTGSAGTLLVTKQEAFLWTDGRYFVQAEKQLENSGIELMRMGQPGVPTVIEKLAMLFTGPFCLGADGRTLSYHQAQSMQRALPMMTMALAEDLVDEIWPDRPALSCQEAFDYDLAYCGESREKKLARIRTEMRQVGAESHLVTSLDDIAWILNIRGHDVACNPVVLSYLLIEMDLATLYVQTAAMPDQLKTELAKAGVTCRDYFALMEDLVLLDAKSLLFDPQKVNAALLEKVNPSVRRIEGNNPSTLFKAIKNEVEIARTKEAHLMDSVAVTKFMYWLKNTIRQRPITELEASDHLEKLRAAIPGFIDLSFTTIAAYQANAAMMHYSAKPENQATMQAEGVLLVDSGGQYLSGTTDITRTFVLGDITAEQRHHFTLALKSLLRLQNAHFLYGCTGLNLDILARGPLWDEDLDYQCGTGHGVGHLLNVHEGPNGIRWKVLPNRQEMAVLEEGMITTDEPGVYIPGSHGVRHENELLCVKGKMNDYGQFMHFEVLTFTPIDLDGVDPAALSHQEKEWLNAYHAEVYEKLSPYMSEEEKVWLKEYTREI</sequence>
<evidence type="ECO:0000313" key="7">
    <source>
        <dbReference type="EMBL" id="HIU13610.1"/>
    </source>
</evidence>
<dbReference type="PANTHER" id="PTHR43763:SF6">
    <property type="entry name" value="XAA-PRO AMINOPEPTIDASE 1"/>
    <property type="match status" value="1"/>
</dbReference>
<evidence type="ECO:0000259" key="5">
    <source>
        <dbReference type="Pfam" id="PF01321"/>
    </source>
</evidence>
<evidence type="ECO:0000256" key="2">
    <source>
        <dbReference type="ARBA" id="ARBA00022723"/>
    </source>
</evidence>
<dbReference type="Pfam" id="PF01321">
    <property type="entry name" value="Creatinase_N"/>
    <property type="match status" value="1"/>
</dbReference>
<dbReference type="GO" id="GO:0046872">
    <property type="term" value="F:metal ion binding"/>
    <property type="evidence" value="ECO:0007669"/>
    <property type="project" value="UniProtKB-KW"/>
</dbReference>
<dbReference type="SUPFAM" id="SSF53092">
    <property type="entry name" value="Creatinase/prolidase N-terminal domain"/>
    <property type="match status" value="1"/>
</dbReference>
<keyword evidence="7" id="KW-0031">Aminopeptidase</keyword>
<keyword evidence="7" id="KW-0645">Protease</keyword>
<dbReference type="GO" id="GO:0070006">
    <property type="term" value="F:metalloaminopeptidase activity"/>
    <property type="evidence" value="ECO:0007669"/>
    <property type="project" value="InterPro"/>
</dbReference>
<dbReference type="GO" id="GO:0005737">
    <property type="term" value="C:cytoplasm"/>
    <property type="evidence" value="ECO:0007669"/>
    <property type="project" value="UniProtKB-ARBA"/>
</dbReference>
<dbReference type="Gene3D" id="3.90.230.10">
    <property type="entry name" value="Creatinase/methionine aminopeptidase superfamily"/>
    <property type="match status" value="1"/>
</dbReference>
<comment type="similarity">
    <text evidence="1">Belongs to the peptidase M24B family.</text>
</comment>
<evidence type="ECO:0000259" key="6">
    <source>
        <dbReference type="Pfam" id="PF16188"/>
    </source>
</evidence>
<dbReference type="InterPro" id="IPR000994">
    <property type="entry name" value="Pept_M24"/>
</dbReference>
<keyword evidence="3" id="KW-0378">Hydrolase</keyword>
<reference evidence="7" key="2">
    <citation type="journal article" date="2021" name="PeerJ">
        <title>Extensive microbial diversity within the chicken gut microbiome revealed by metagenomics and culture.</title>
        <authorList>
            <person name="Gilroy R."/>
            <person name="Ravi A."/>
            <person name="Getino M."/>
            <person name="Pursley I."/>
            <person name="Horton D.L."/>
            <person name="Alikhan N.F."/>
            <person name="Baker D."/>
            <person name="Gharbi K."/>
            <person name="Hall N."/>
            <person name="Watson M."/>
            <person name="Adriaenssens E.M."/>
            <person name="Foster-Nyarko E."/>
            <person name="Jarju S."/>
            <person name="Secka A."/>
            <person name="Antonio M."/>
            <person name="Oren A."/>
            <person name="Chaudhuri R.R."/>
            <person name="La Ragione R."/>
            <person name="Hildebrand F."/>
            <person name="Pallen M.J."/>
        </authorList>
    </citation>
    <scope>NUCLEOTIDE SEQUENCE</scope>
    <source>
        <strain evidence="7">CHK195-11698</strain>
    </source>
</reference>
<protein>
    <submittedName>
        <fullName evidence="7">Aminopeptidase P family protein</fullName>
    </submittedName>
</protein>
<dbReference type="Pfam" id="PF16189">
    <property type="entry name" value="Creatinase_N_2"/>
    <property type="match status" value="1"/>
</dbReference>
<dbReference type="Pfam" id="PF16188">
    <property type="entry name" value="Peptidase_M24_C"/>
    <property type="match status" value="1"/>
</dbReference>
<feature type="domain" description="Peptidase M24" evidence="4">
    <location>
        <begin position="306"/>
        <end position="522"/>
    </location>
</feature>
<accession>A0A9D1HMX2</accession>
<dbReference type="InterPro" id="IPR033740">
    <property type="entry name" value="Pept_M24B"/>
</dbReference>
<evidence type="ECO:0000256" key="3">
    <source>
        <dbReference type="ARBA" id="ARBA00022801"/>
    </source>
</evidence>
<comment type="caution">
    <text evidence="7">The sequence shown here is derived from an EMBL/GenBank/DDBJ whole genome shotgun (WGS) entry which is preliminary data.</text>
</comment>
<dbReference type="FunFam" id="3.90.230.10:FF:000009">
    <property type="entry name" value="xaa-Pro aminopeptidase 2"/>
    <property type="match status" value="1"/>
</dbReference>
<name>A0A9D1HMX2_9FIRM</name>
<dbReference type="AlphaFoldDB" id="A0A9D1HMX2"/>
<dbReference type="Pfam" id="PF00557">
    <property type="entry name" value="Peptidase_M24"/>
    <property type="match status" value="1"/>
</dbReference>
<reference evidence="7" key="1">
    <citation type="submission" date="2020-10" db="EMBL/GenBank/DDBJ databases">
        <authorList>
            <person name="Gilroy R."/>
        </authorList>
    </citation>
    <scope>NUCLEOTIDE SEQUENCE</scope>
    <source>
        <strain evidence="7">CHK195-11698</strain>
    </source>
</reference>
<evidence type="ECO:0000313" key="8">
    <source>
        <dbReference type="Proteomes" id="UP000824175"/>
    </source>
</evidence>
<dbReference type="InterPro" id="IPR050422">
    <property type="entry name" value="X-Pro_aminopeptidase_P"/>
</dbReference>
<dbReference type="InterPro" id="IPR036005">
    <property type="entry name" value="Creatinase/aminopeptidase-like"/>
</dbReference>
<dbReference type="PANTHER" id="PTHR43763">
    <property type="entry name" value="XAA-PRO AMINOPEPTIDASE 1"/>
    <property type="match status" value="1"/>
</dbReference>
<keyword evidence="2" id="KW-0479">Metal-binding</keyword>
<feature type="domain" description="Creatinase N-terminal" evidence="5">
    <location>
        <begin position="7"/>
        <end position="141"/>
    </location>
</feature>
<gene>
    <name evidence="7" type="ORF">IAD15_06020</name>
</gene>
<dbReference type="InterPro" id="IPR032416">
    <property type="entry name" value="Peptidase_M24_C"/>
</dbReference>
<dbReference type="SUPFAM" id="SSF55920">
    <property type="entry name" value="Creatinase/aminopeptidase"/>
    <property type="match status" value="1"/>
</dbReference>
<dbReference type="Gene3D" id="3.40.350.10">
    <property type="entry name" value="Creatinase/prolidase N-terminal domain"/>
    <property type="match status" value="2"/>
</dbReference>
<dbReference type="CDD" id="cd01085">
    <property type="entry name" value="APP"/>
    <property type="match status" value="1"/>
</dbReference>
<dbReference type="Proteomes" id="UP000824175">
    <property type="component" value="Unassembled WGS sequence"/>
</dbReference>
<proteinExistence type="inferred from homology"/>